<dbReference type="PANTHER" id="PTHR47018">
    <property type="entry name" value="CXC DOMAIN-CONTAINING PROTEIN-RELATED"/>
    <property type="match status" value="1"/>
</dbReference>
<organism evidence="1 2">
    <name type="scientific">Chionoecetes opilio</name>
    <name type="common">Atlantic snow crab</name>
    <name type="synonym">Cancer opilio</name>
    <dbReference type="NCBI Taxonomy" id="41210"/>
    <lineage>
        <taxon>Eukaryota</taxon>
        <taxon>Metazoa</taxon>
        <taxon>Ecdysozoa</taxon>
        <taxon>Arthropoda</taxon>
        <taxon>Crustacea</taxon>
        <taxon>Multicrustacea</taxon>
        <taxon>Malacostraca</taxon>
        <taxon>Eumalacostraca</taxon>
        <taxon>Eucarida</taxon>
        <taxon>Decapoda</taxon>
        <taxon>Pleocyemata</taxon>
        <taxon>Brachyura</taxon>
        <taxon>Eubrachyura</taxon>
        <taxon>Majoidea</taxon>
        <taxon>Majidae</taxon>
        <taxon>Chionoecetes</taxon>
    </lineage>
</organism>
<dbReference type="AlphaFoldDB" id="A0A8J4Y6V1"/>
<dbReference type="OrthoDB" id="6753017at2759"/>
<evidence type="ECO:0000313" key="2">
    <source>
        <dbReference type="Proteomes" id="UP000770661"/>
    </source>
</evidence>
<dbReference type="Proteomes" id="UP000770661">
    <property type="component" value="Unassembled WGS sequence"/>
</dbReference>
<comment type="caution">
    <text evidence="1">The sequence shown here is derived from an EMBL/GenBank/DDBJ whole genome shotgun (WGS) entry which is preliminary data.</text>
</comment>
<proteinExistence type="predicted"/>
<reference evidence="1" key="1">
    <citation type="submission" date="2020-07" db="EMBL/GenBank/DDBJ databases">
        <title>The High-quality genome of the commercially important snow crab, Chionoecetes opilio.</title>
        <authorList>
            <person name="Jeong J.-H."/>
            <person name="Ryu S."/>
        </authorList>
    </citation>
    <scope>NUCLEOTIDE SEQUENCE</scope>
    <source>
        <strain evidence="1">MADBK_172401_WGS</strain>
        <tissue evidence="1">Digestive gland</tissue>
    </source>
</reference>
<evidence type="ECO:0000313" key="1">
    <source>
        <dbReference type="EMBL" id="KAG0722245.1"/>
    </source>
</evidence>
<gene>
    <name evidence="1" type="ORF">GWK47_044856</name>
</gene>
<accession>A0A8J4Y6V1</accession>
<dbReference type="EMBL" id="JACEEZ010009835">
    <property type="protein sequence ID" value="KAG0722245.1"/>
    <property type="molecule type" value="Genomic_DNA"/>
</dbReference>
<sequence length="294" mass="33372">MISGKAIARAIRAHFLVDAALNAILLAKAYDLPFSHVTEDDQPNTDAEESFPQNEDLKEAQGLLKGLLDGTETLDNVLSSESVTRIDKRINHVKDAMADQRTAKLWIQYLDMVKILQLFIKAERTGNWELHLDAVRKMLPIFAAAGHILYAKSAYLYLQQMEGLPTSHPEVYQKFSEGFHVIRRSDRYWAGLSTDLVIEQVLMRSMKTSGGLTHGRGMDEIQRLVWTLSLPACAEIKFTMQELAGIRYGTSDQHQEATSARKERDVRIHGSSLRFSRHMTLSRKIRPFTAFQVE</sequence>
<protein>
    <submittedName>
        <fullName evidence="1">Uncharacterized protein</fullName>
    </submittedName>
</protein>
<name>A0A8J4Y6V1_CHIOP</name>
<keyword evidence="2" id="KW-1185">Reference proteome</keyword>
<dbReference type="PANTHER" id="PTHR47018:SF1">
    <property type="entry name" value="TESMIN_TSO1-LIKE CXC DOMAIN-CONTAINING PROTEIN"/>
    <property type="match status" value="1"/>
</dbReference>